<dbReference type="PROSITE" id="PS50879">
    <property type="entry name" value="RNASE_H_1"/>
    <property type="match status" value="1"/>
</dbReference>
<sequence>MRFKKKQRDPWHGSRTQFQGRQCRVGAEILLVVDGSCINNGRHADKTRVPSAGCAFVFNTRDLDTGDTPHSFFFDDAAEPGVVAFPLEKRGPSGDLLEHTSNRAKLRAVIAALQFRPWAGEGWKRVVILTDLKYVVLGATQWLPRWVKRRWRKPYRKGQRPPRDRCYVNRDLWEELQYTIEQLRGQGCEVSFWLDPRGRAVEHDCTGEAGGGKGSEGNVWR</sequence>
<evidence type="ECO:0000313" key="3">
    <source>
        <dbReference type="Proteomes" id="UP001583172"/>
    </source>
</evidence>
<evidence type="ECO:0000259" key="1">
    <source>
        <dbReference type="PROSITE" id="PS50879"/>
    </source>
</evidence>
<reference evidence="2 3" key="1">
    <citation type="journal article" date="2024" name="Commun. Biol.">
        <title>Comparative genomic analysis of thermophilic fungi reveals convergent evolutionary adaptations and gene losses.</title>
        <authorList>
            <person name="Steindorff A.S."/>
            <person name="Aguilar-Pontes M.V."/>
            <person name="Robinson A.J."/>
            <person name="Andreopoulos B."/>
            <person name="LaButti K."/>
            <person name="Kuo A."/>
            <person name="Mondo S."/>
            <person name="Riley R."/>
            <person name="Otillar R."/>
            <person name="Haridas S."/>
            <person name="Lipzen A."/>
            <person name="Grimwood J."/>
            <person name="Schmutz J."/>
            <person name="Clum A."/>
            <person name="Reid I.D."/>
            <person name="Moisan M.C."/>
            <person name="Butler G."/>
            <person name="Nguyen T.T.M."/>
            <person name="Dewar K."/>
            <person name="Conant G."/>
            <person name="Drula E."/>
            <person name="Henrissat B."/>
            <person name="Hansel C."/>
            <person name="Singer S."/>
            <person name="Hutchinson M.I."/>
            <person name="de Vries R.P."/>
            <person name="Natvig D.O."/>
            <person name="Powell A.J."/>
            <person name="Tsang A."/>
            <person name="Grigoriev I.V."/>
        </authorList>
    </citation>
    <scope>NUCLEOTIDE SEQUENCE [LARGE SCALE GENOMIC DNA]</scope>
    <source>
        <strain evidence="2 3">CBS 620.91</strain>
    </source>
</reference>
<dbReference type="Proteomes" id="UP001583172">
    <property type="component" value="Unassembled WGS sequence"/>
</dbReference>
<comment type="caution">
    <text evidence="2">The sequence shown here is derived from an EMBL/GenBank/DDBJ whole genome shotgun (WGS) entry which is preliminary data.</text>
</comment>
<organism evidence="2 3">
    <name type="scientific">Humicola insolens</name>
    <name type="common">Soft-rot fungus</name>
    <dbReference type="NCBI Taxonomy" id="85995"/>
    <lineage>
        <taxon>Eukaryota</taxon>
        <taxon>Fungi</taxon>
        <taxon>Dikarya</taxon>
        <taxon>Ascomycota</taxon>
        <taxon>Pezizomycotina</taxon>
        <taxon>Sordariomycetes</taxon>
        <taxon>Sordariomycetidae</taxon>
        <taxon>Sordariales</taxon>
        <taxon>Chaetomiaceae</taxon>
        <taxon>Mycothermus</taxon>
    </lineage>
</organism>
<dbReference type="EMBL" id="JAZGSY010000110">
    <property type="protein sequence ID" value="KAL1840500.1"/>
    <property type="molecule type" value="Genomic_DNA"/>
</dbReference>
<dbReference type="Gene3D" id="3.30.420.10">
    <property type="entry name" value="Ribonuclease H-like superfamily/Ribonuclease H"/>
    <property type="match status" value="1"/>
</dbReference>
<protein>
    <recommendedName>
        <fullName evidence="1">RNase H type-1 domain-containing protein</fullName>
    </recommendedName>
</protein>
<dbReference type="Pfam" id="PF00075">
    <property type="entry name" value="RNase_H"/>
    <property type="match status" value="1"/>
</dbReference>
<proteinExistence type="predicted"/>
<keyword evidence="3" id="KW-1185">Reference proteome</keyword>
<accession>A0ABR3VFA8</accession>
<dbReference type="InterPro" id="IPR036397">
    <property type="entry name" value="RNaseH_sf"/>
</dbReference>
<dbReference type="SUPFAM" id="SSF53098">
    <property type="entry name" value="Ribonuclease H-like"/>
    <property type="match status" value="1"/>
</dbReference>
<gene>
    <name evidence="2" type="ORF">VTJ49DRAFT_413</name>
</gene>
<evidence type="ECO:0000313" key="2">
    <source>
        <dbReference type="EMBL" id="KAL1840500.1"/>
    </source>
</evidence>
<name>A0ABR3VFA8_HUMIN</name>
<feature type="domain" description="RNase H type-1" evidence="1">
    <location>
        <begin position="25"/>
        <end position="221"/>
    </location>
</feature>
<dbReference type="InterPro" id="IPR002156">
    <property type="entry name" value="RNaseH_domain"/>
</dbReference>
<dbReference type="InterPro" id="IPR012337">
    <property type="entry name" value="RNaseH-like_sf"/>
</dbReference>